<dbReference type="CDD" id="cd01883">
    <property type="entry name" value="EF1_alpha"/>
    <property type="match status" value="1"/>
</dbReference>
<dbReference type="Gene3D" id="2.40.30.10">
    <property type="entry name" value="Translation factors"/>
    <property type="match status" value="2"/>
</dbReference>
<dbReference type="InterPro" id="IPR050100">
    <property type="entry name" value="TRAFAC_GTPase_members"/>
</dbReference>
<dbReference type="PANTHER" id="PTHR23115">
    <property type="entry name" value="TRANSLATION FACTOR"/>
    <property type="match status" value="1"/>
</dbReference>
<sequence length="460" mass="50139">MGKEKTHINIIVTGHEDSGKSTTTGHLIYKCCGINKRTIKKFEKEAAEMGKDSFKYACVLCVLDKLKAECEHDIIIDVSLWKFETSKYVTIIDAPGHKDFIKNMIIGTSQADCSVIVTSGVGKFEVGISKNGQTHEHALSHTNVKQLIVDVNKMDSTELPYSQKRREEIVKEVSTYIKKIGYNPGTVAFMPISDWNGDNTLEPSANIPWFKGWKVIRKNGNASGTMLLEALDCILPPTCPTGKPLRLPLQVVYKIDGIGTVPVGRVETDILKPGMVVTFDPVNVTTEAQSVEMHHEALSKALPGNNVGFNVKNTSVKDVCCGNVAGDSKNDPSMDAGFTAQVIILNKPDQISAGYAPVLCHAAHIACKFTELKEKIDRHSGKKKLEDGPKFLKSGDAAIINMVPGKPMCVESLSDYSTLGYFAIRYIRQTVAVGVIKAVDKKAAGISKVTQSAQKAQKAK</sequence>
<evidence type="ECO:0000256" key="5">
    <source>
        <dbReference type="ARBA" id="ARBA00022768"/>
    </source>
</evidence>
<organism evidence="9 10">
    <name type="scientific">Otolemur garnettii</name>
    <name type="common">Small-eared galago</name>
    <name type="synonym">Garnett's greater bushbaby</name>
    <dbReference type="NCBI Taxonomy" id="30611"/>
    <lineage>
        <taxon>Eukaryota</taxon>
        <taxon>Metazoa</taxon>
        <taxon>Chordata</taxon>
        <taxon>Craniata</taxon>
        <taxon>Vertebrata</taxon>
        <taxon>Euteleostomi</taxon>
        <taxon>Mammalia</taxon>
        <taxon>Eutheria</taxon>
        <taxon>Euarchontoglires</taxon>
        <taxon>Primates</taxon>
        <taxon>Strepsirrhini</taxon>
        <taxon>Lorisiformes</taxon>
        <taxon>Galagidae</taxon>
        <taxon>Otolemur</taxon>
    </lineage>
</organism>
<evidence type="ECO:0000313" key="10">
    <source>
        <dbReference type="Proteomes" id="UP000005225"/>
    </source>
</evidence>
<reference evidence="9" key="2">
    <citation type="submission" date="2025-08" db="UniProtKB">
        <authorList>
            <consortium name="Ensembl"/>
        </authorList>
    </citation>
    <scope>IDENTIFICATION</scope>
</reference>
<dbReference type="InterPro" id="IPR000795">
    <property type="entry name" value="T_Tr_GTP-bd_dom"/>
</dbReference>
<evidence type="ECO:0000259" key="8">
    <source>
        <dbReference type="PROSITE" id="PS51722"/>
    </source>
</evidence>
<dbReference type="SUPFAM" id="SSF50447">
    <property type="entry name" value="Translation proteins"/>
    <property type="match status" value="1"/>
</dbReference>
<dbReference type="GO" id="GO:0005525">
    <property type="term" value="F:GTP binding"/>
    <property type="evidence" value="ECO:0007669"/>
    <property type="project" value="UniProtKB-KW"/>
</dbReference>
<reference evidence="9" key="3">
    <citation type="submission" date="2025-09" db="UniProtKB">
        <authorList>
            <consortium name="Ensembl"/>
        </authorList>
    </citation>
    <scope>IDENTIFICATION</scope>
</reference>
<dbReference type="STRING" id="30611.ENSOGAP00000017486"/>
<dbReference type="PRINTS" id="PR00315">
    <property type="entry name" value="ELONGATNFCT"/>
</dbReference>
<dbReference type="NCBIfam" id="TIGR00483">
    <property type="entry name" value="EF-1_alpha"/>
    <property type="match status" value="1"/>
</dbReference>
<proteinExistence type="inferred from homology"/>
<accession>H0XMZ5</accession>
<protein>
    <recommendedName>
        <fullName evidence="8">Tr-type G domain-containing protein</fullName>
    </recommendedName>
</protein>
<dbReference type="FunFam" id="2.40.30.10:FF:000005">
    <property type="entry name" value="Elongation factor 1-alpha"/>
    <property type="match status" value="1"/>
</dbReference>
<feature type="domain" description="Tr-type G" evidence="8">
    <location>
        <begin position="5"/>
        <end position="241"/>
    </location>
</feature>
<dbReference type="InterPro" id="IPR004539">
    <property type="entry name" value="Transl_elong_EF1A_euk/arc"/>
</dbReference>
<dbReference type="eggNOG" id="KOG0052">
    <property type="taxonomic scope" value="Eukaryota"/>
</dbReference>
<keyword evidence="5" id="KW-0251">Elongation factor</keyword>
<comment type="similarity">
    <text evidence="1">Belongs to the TRAFAC class translation factor GTPase superfamily. Classic translation factor GTPase family. EF-Tu/EF-1A subfamily.</text>
</comment>
<keyword evidence="3" id="KW-0597">Phosphoprotein</keyword>
<dbReference type="Pfam" id="PF00009">
    <property type="entry name" value="GTP_EFTU"/>
    <property type="match status" value="1"/>
</dbReference>
<dbReference type="Pfam" id="PF22594">
    <property type="entry name" value="GTP-eEF1A_C"/>
    <property type="match status" value="1"/>
</dbReference>
<dbReference type="Ensembl" id="ENSOGAT00000032787.1">
    <property type="protein sequence ID" value="ENSOGAP00000017486.1"/>
    <property type="gene ID" value="ENSOGAG00000034482.1"/>
</dbReference>
<keyword evidence="2" id="KW-0488">Methylation</keyword>
<evidence type="ECO:0000256" key="2">
    <source>
        <dbReference type="ARBA" id="ARBA00022481"/>
    </source>
</evidence>
<dbReference type="Gene3D" id="3.40.50.300">
    <property type="entry name" value="P-loop containing nucleotide triphosphate hydrolases"/>
    <property type="match status" value="1"/>
</dbReference>
<dbReference type="InterPro" id="IPR027417">
    <property type="entry name" value="P-loop_NTPase"/>
</dbReference>
<evidence type="ECO:0000256" key="6">
    <source>
        <dbReference type="ARBA" id="ARBA00022917"/>
    </source>
</evidence>
<dbReference type="InParanoid" id="H0XMZ5"/>
<dbReference type="Pfam" id="PF03144">
    <property type="entry name" value="GTP_EFTU_D2"/>
    <property type="match status" value="1"/>
</dbReference>
<evidence type="ECO:0000313" key="9">
    <source>
        <dbReference type="Ensembl" id="ENSOGAP00000017486.1"/>
    </source>
</evidence>
<dbReference type="InterPro" id="IPR009001">
    <property type="entry name" value="Transl_elong_EF1A/Init_IF2_C"/>
</dbReference>
<dbReference type="GO" id="GO:0003746">
    <property type="term" value="F:translation elongation factor activity"/>
    <property type="evidence" value="ECO:0007669"/>
    <property type="project" value="UniProtKB-KW"/>
</dbReference>
<dbReference type="SUPFAM" id="SSF52540">
    <property type="entry name" value="P-loop containing nucleoside triphosphate hydrolases"/>
    <property type="match status" value="1"/>
</dbReference>
<dbReference type="FunFam" id="2.40.30.10:FF:000168">
    <property type="entry name" value="Elongation factor 1-alpha 2"/>
    <property type="match status" value="1"/>
</dbReference>
<evidence type="ECO:0000256" key="1">
    <source>
        <dbReference type="ARBA" id="ARBA00007249"/>
    </source>
</evidence>
<dbReference type="InterPro" id="IPR004161">
    <property type="entry name" value="EFTu-like_2"/>
</dbReference>
<dbReference type="GeneTree" id="ENSGT00940000154037"/>
<dbReference type="InterPro" id="IPR054696">
    <property type="entry name" value="GTP-eEF1A_C"/>
</dbReference>
<dbReference type="SUPFAM" id="SSF50465">
    <property type="entry name" value="EF-Tu/eEF-1alpha/eIF2-gamma C-terminal domain"/>
    <property type="match status" value="1"/>
</dbReference>
<evidence type="ECO:0000256" key="7">
    <source>
        <dbReference type="ARBA" id="ARBA00023134"/>
    </source>
</evidence>
<dbReference type="EMBL" id="AAQR03129430">
    <property type="status" value="NOT_ANNOTATED_CDS"/>
    <property type="molecule type" value="Genomic_DNA"/>
</dbReference>
<dbReference type="FunFam" id="3.40.50.300:FF:000090">
    <property type="entry name" value="Elongation factor 1-alpha"/>
    <property type="match status" value="1"/>
</dbReference>
<reference evidence="10" key="1">
    <citation type="submission" date="2011-03" db="EMBL/GenBank/DDBJ databases">
        <title>Version 3 of the genome sequence of Otolemur garnettii (Bushbaby).</title>
        <authorList>
            <consortium name="The Broad Institute Genome Sequencing Platform"/>
            <person name="Di Palma F."/>
            <person name="Johnson J."/>
            <person name="Lander E.S."/>
            <person name="Lindblad-Toh K."/>
            <person name="Jaffe D.B."/>
            <person name="Gnerre S."/>
            <person name="MacCallum I."/>
            <person name="Przybylski D."/>
            <person name="Ribeiro F.J."/>
            <person name="Burton J.N."/>
            <person name="Walker B.J."/>
            <person name="Sharpe T."/>
            <person name="Hall G."/>
        </authorList>
    </citation>
    <scope>NUCLEOTIDE SEQUENCE [LARGE SCALE GENOMIC DNA]</scope>
</reference>
<dbReference type="HOGENOM" id="CLU_007265_3_5_1"/>
<dbReference type="CDD" id="cd03693">
    <property type="entry name" value="EF1_alpha_II"/>
    <property type="match status" value="1"/>
</dbReference>
<name>H0XMZ5_OTOGA</name>
<dbReference type="PROSITE" id="PS51722">
    <property type="entry name" value="G_TR_2"/>
    <property type="match status" value="1"/>
</dbReference>
<keyword evidence="6" id="KW-0648">Protein biosynthesis</keyword>
<dbReference type="Proteomes" id="UP000005225">
    <property type="component" value="Unassembled WGS sequence"/>
</dbReference>
<dbReference type="InterPro" id="IPR009000">
    <property type="entry name" value="Transl_B-barrel_sf"/>
</dbReference>
<keyword evidence="10" id="KW-1185">Reference proteome</keyword>
<dbReference type="AlphaFoldDB" id="H0XMZ5"/>
<keyword evidence="7" id="KW-0342">GTP-binding</keyword>
<keyword evidence="4" id="KW-0547">Nucleotide-binding</keyword>
<dbReference type="GO" id="GO:0003924">
    <property type="term" value="F:GTPase activity"/>
    <property type="evidence" value="ECO:0007669"/>
    <property type="project" value="InterPro"/>
</dbReference>
<dbReference type="CDD" id="cd03705">
    <property type="entry name" value="EF1_alpha_III"/>
    <property type="match status" value="1"/>
</dbReference>
<evidence type="ECO:0000256" key="4">
    <source>
        <dbReference type="ARBA" id="ARBA00022741"/>
    </source>
</evidence>
<evidence type="ECO:0000256" key="3">
    <source>
        <dbReference type="ARBA" id="ARBA00022553"/>
    </source>
</evidence>